<dbReference type="Gene3D" id="3.40.50.720">
    <property type="entry name" value="NAD(P)-binding Rossmann-like Domain"/>
    <property type="match status" value="1"/>
</dbReference>
<reference evidence="4 5" key="1">
    <citation type="submission" date="2018-03" db="EMBL/GenBank/DDBJ databases">
        <authorList>
            <person name="Guldener U."/>
        </authorList>
    </citation>
    <scope>NUCLEOTIDE SEQUENCE [LARGE SCALE GENOMIC DNA]</scope>
    <source>
        <strain evidence="4 5">NBRC100155</strain>
    </source>
</reference>
<dbReference type="EMBL" id="OOIN01000002">
    <property type="protein sequence ID" value="SPO20588.1"/>
    <property type="molecule type" value="Genomic_DNA"/>
</dbReference>
<dbReference type="AlphaFoldDB" id="A0A5C3DQQ5"/>
<evidence type="ECO:0000256" key="3">
    <source>
        <dbReference type="ARBA" id="ARBA00023002"/>
    </source>
</evidence>
<gene>
    <name evidence="4" type="ORF">UTRI_00064</name>
</gene>
<evidence type="ECO:0000313" key="5">
    <source>
        <dbReference type="Proteomes" id="UP000324022"/>
    </source>
</evidence>
<sequence>MTFSVNDIPDLKGKVALVTGGNAGVGYETVNQLARKGAKVILAARSPDRAKKAIQTIKADYPKADVTFQLLDLGDLKSAQKAAQEVIQNHDRLDMLVNNAGVMGLPYQFTTDGLEVQMGTNVMGHYVFTLLLLPLLVKTCQRSEYAKTGRTVRVVHLASMGHWFTPLDTSFRDLDEFNKQHWPEWLATTHRYHKSKVGNMLLCQEFQKCIPAHVPITNISLHPGVVDTMLFRRLDLSYPSWLVKPFIWVAGKVLTPKEEGALTQLYAATSPEVDALGLKTEYLTPVGKVGAKRPIAADKDGKLGKELMQFCNDFTKVRLGVDAEKVLQEAGLRWPY</sequence>
<organism evidence="4 5">
    <name type="scientific">Ustilago trichophora</name>
    <dbReference type="NCBI Taxonomy" id="86804"/>
    <lineage>
        <taxon>Eukaryota</taxon>
        <taxon>Fungi</taxon>
        <taxon>Dikarya</taxon>
        <taxon>Basidiomycota</taxon>
        <taxon>Ustilaginomycotina</taxon>
        <taxon>Ustilaginomycetes</taxon>
        <taxon>Ustilaginales</taxon>
        <taxon>Ustilaginaceae</taxon>
        <taxon>Ustilago</taxon>
    </lineage>
</organism>
<dbReference type="Proteomes" id="UP000324022">
    <property type="component" value="Unassembled WGS sequence"/>
</dbReference>
<dbReference type="PANTHER" id="PTHR24320">
    <property type="entry name" value="RETINOL DEHYDROGENASE"/>
    <property type="match status" value="1"/>
</dbReference>
<keyword evidence="5" id="KW-1185">Reference proteome</keyword>
<keyword evidence="2" id="KW-0521">NADP</keyword>
<dbReference type="GO" id="GO:0016491">
    <property type="term" value="F:oxidoreductase activity"/>
    <property type="evidence" value="ECO:0007669"/>
    <property type="project" value="UniProtKB-KW"/>
</dbReference>
<dbReference type="InterPro" id="IPR002347">
    <property type="entry name" value="SDR_fam"/>
</dbReference>
<comment type="similarity">
    <text evidence="1">Belongs to the short-chain dehydrogenases/reductases (SDR) family.</text>
</comment>
<protein>
    <submittedName>
        <fullName evidence="4">Related to Oxidoreductase, short-chain dehydrogenase</fullName>
    </submittedName>
</protein>
<dbReference type="PANTHER" id="PTHR24320:SF282">
    <property type="entry name" value="WW DOMAIN-CONTAINING OXIDOREDUCTASE"/>
    <property type="match status" value="1"/>
</dbReference>
<evidence type="ECO:0000313" key="4">
    <source>
        <dbReference type="EMBL" id="SPO20588.1"/>
    </source>
</evidence>
<dbReference type="SUPFAM" id="SSF51735">
    <property type="entry name" value="NAD(P)-binding Rossmann-fold domains"/>
    <property type="match status" value="1"/>
</dbReference>
<dbReference type="OrthoDB" id="191139at2759"/>
<dbReference type="PRINTS" id="PR00081">
    <property type="entry name" value="GDHRDH"/>
</dbReference>
<name>A0A5C3DQQ5_9BASI</name>
<dbReference type="InterPro" id="IPR036291">
    <property type="entry name" value="NAD(P)-bd_dom_sf"/>
</dbReference>
<evidence type="ECO:0000256" key="1">
    <source>
        <dbReference type="ARBA" id="ARBA00006484"/>
    </source>
</evidence>
<proteinExistence type="inferred from homology"/>
<accession>A0A5C3DQQ5</accession>
<dbReference type="Pfam" id="PF00106">
    <property type="entry name" value="adh_short"/>
    <property type="match status" value="1"/>
</dbReference>
<keyword evidence="3" id="KW-0560">Oxidoreductase</keyword>
<evidence type="ECO:0000256" key="2">
    <source>
        <dbReference type="ARBA" id="ARBA00022857"/>
    </source>
</evidence>